<accession>A0A1Y2BJ22</accession>
<evidence type="ECO:0008006" key="7">
    <source>
        <dbReference type="Google" id="ProtNLM"/>
    </source>
</evidence>
<dbReference type="InParanoid" id="A0A1Y2BJ22"/>
<feature type="region of interest" description="Disordered" evidence="3">
    <location>
        <begin position="39"/>
        <end position="138"/>
    </location>
</feature>
<gene>
    <name evidence="5" type="ORF">BCR39DRAFT_514697</name>
</gene>
<dbReference type="Proteomes" id="UP000193986">
    <property type="component" value="Unassembled WGS sequence"/>
</dbReference>
<dbReference type="EMBL" id="MCFC01000002">
    <property type="protein sequence ID" value="ORY34783.1"/>
    <property type="molecule type" value="Genomic_DNA"/>
</dbReference>
<evidence type="ECO:0000256" key="2">
    <source>
        <dbReference type="ARBA" id="ARBA00023136"/>
    </source>
</evidence>
<dbReference type="SUPFAM" id="SSF117070">
    <property type="entry name" value="LEA14-like"/>
    <property type="match status" value="1"/>
</dbReference>
<dbReference type="PANTHER" id="PTHR31234:SF2">
    <property type="entry name" value="OS05G0199100 PROTEIN"/>
    <property type="match status" value="1"/>
</dbReference>
<dbReference type="PANTHER" id="PTHR31234">
    <property type="entry name" value="LATE EMBRYOGENESIS ABUNDANT (LEA) HYDROXYPROLINE-RICH GLYCOPROTEIN FAMILY"/>
    <property type="match status" value="1"/>
</dbReference>
<evidence type="ECO:0000313" key="5">
    <source>
        <dbReference type="EMBL" id="ORY34783.1"/>
    </source>
</evidence>
<dbReference type="GO" id="GO:0016020">
    <property type="term" value="C:membrane"/>
    <property type="evidence" value="ECO:0007669"/>
    <property type="project" value="UniProtKB-SubCell"/>
</dbReference>
<sequence length="348" mass="38147">MTRTADPPRLRDAYKKTQAVHSLSCLHLTTITTTMSRYENRYDDPYDRPIAYPPPEQYQQPAYAQDDPNAYHDGAYGEAPRYPSYPADPSAGDYEAYPSTEKINDGGYAENTAREQPGRSGVRGQTKSFASLGPPPRSTGILRMWRKDERGEQWFRGGGLRATLRIFGCCLTITIIMLVSIVLAIALYVRPPNVTLQSVNLGNSPVTLTTDGLTVSFNVTISAANPNWFSVDFNEIKATAFYPGNNTNSFGGGTLYNVDFQGYNQYTFDFPFTLNYTTAADPNRVVLNDLISKCGILSGVKSDITVDYDLLLKLKVLGVSISPTVSGSASFECPITESDLEGIIGSGL</sequence>
<keyword evidence="6" id="KW-1185">Reference proteome</keyword>
<keyword evidence="2 4" id="KW-0472">Membrane</keyword>
<name>A0A1Y2BJ22_9TREE</name>
<organism evidence="5 6">
    <name type="scientific">Naematelia encephala</name>
    <dbReference type="NCBI Taxonomy" id="71784"/>
    <lineage>
        <taxon>Eukaryota</taxon>
        <taxon>Fungi</taxon>
        <taxon>Dikarya</taxon>
        <taxon>Basidiomycota</taxon>
        <taxon>Agaricomycotina</taxon>
        <taxon>Tremellomycetes</taxon>
        <taxon>Tremellales</taxon>
        <taxon>Naemateliaceae</taxon>
        <taxon>Naematelia</taxon>
    </lineage>
</organism>
<dbReference type="AlphaFoldDB" id="A0A1Y2BJ22"/>
<keyword evidence="4" id="KW-1133">Transmembrane helix</keyword>
<dbReference type="OrthoDB" id="20273at2759"/>
<reference evidence="5 6" key="1">
    <citation type="submission" date="2016-07" db="EMBL/GenBank/DDBJ databases">
        <title>Pervasive Adenine N6-methylation of Active Genes in Fungi.</title>
        <authorList>
            <consortium name="DOE Joint Genome Institute"/>
            <person name="Mondo S.J."/>
            <person name="Dannebaum R.O."/>
            <person name="Kuo R.C."/>
            <person name="Labutti K."/>
            <person name="Haridas S."/>
            <person name="Kuo A."/>
            <person name="Salamov A."/>
            <person name="Ahrendt S.R."/>
            <person name="Lipzen A."/>
            <person name="Sullivan W."/>
            <person name="Andreopoulos W.B."/>
            <person name="Clum A."/>
            <person name="Lindquist E."/>
            <person name="Daum C."/>
            <person name="Ramamoorthy G.K."/>
            <person name="Gryganskyi A."/>
            <person name="Culley D."/>
            <person name="Magnuson J.K."/>
            <person name="James T.Y."/>
            <person name="O'Malley M.A."/>
            <person name="Stajich J.E."/>
            <person name="Spatafora J.W."/>
            <person name="Visel A."/>
            <person name="Grigoriev I.V."/>
        </authorList>
    </citation>
    <scope>NUCLEOTIDE SEQUENCE [LARGE SCALE GENOMIC DNA]</scope>
    <source>
        <strain evidence="5 6">68-887.2</strain>
    </source>
</reference>
<dbReference type="STRING" id="71784.A0A1Y2BJ22"/>
<comment type="subcellular location">
    <subcellularLocation>
        <location evidence="1">Membrane</location>
    </subcellularLocation>
</comment>
<proteinExistence type="predicted"/>
<dbReference type="Gene3D" id="2.60.40.1820">
    <property type="match status" value="1"/>
</dbReference>
<dbReference type="InterPro" id="IPR044839">
    <property type="entry name" value="NDR1-like"/>
</dbReference>
<evidence type="ECO:0000313" key="6">
    <source>
        <dbReference type="Proteomes" id="UP000193986"/>
    </source>
</evidence>
<protein>
    <recommendedName>
        <fullName evidence="7">Late embryogenesis abundant protein LEA-2 subgroup domain-containing protein</fullName>
    </recommendedName>
</protein>
<feature type="transmembrane region" description="Helical" evidence="4">
    <location>
        <begin position="166"/>
        <end position="189"/>
    </location>
</feature>
<keyword evidence="4" id="KW-0812">Transmembrane</keyword>
<evidence type="ECO:0000256" key="3">
    <source>
        <dbReference type="SAM" id="MobiDB-lite"/>
    </source>
</evidence>
<evidence type="ECO:0000256" key="4">
    <source>
        <dbReference type="SAM" id="Phobius"/>
    </source>
</evidence>
<evidence type="ECO:0000256" key="1">
    <source>
        <dbReference type="ARBA" id="ARBA00004370"/>
    </source>
</evidence>
<dbReference type="GO" id="GO:0098542">
    <property type="term" value="P:defense response to other organism"/>
    <property type="evidence" value="ECO:0007669"/>
    <property type="project" value="InterPro"/>
</dbReference>
<comment type="caution">
    <text evidence="5">The sequence shown here is derived from an EMBL/GenBank/DDBJ whole genome shotgun (WGS) entry which is preliminary data.</text>
</comment>